<evidence type="ECO:0000256" key="4">
    <source>
        <dbReference type="ARBA" id="ARBA00023014"/>
    </source>
</evidence>
<dbReference type="InterPro" id="IPR007197">
    <property type="entry name" value="rSAM"/>
</dbReference>
<proteinExistence type="predicted"/>
<evidence type="ECO:0000256" key="2">
    <source>
        <dbReference type="ARBA" id="ARBA00022723"/>
    </source>
</evidence>
<dbReference type="GO" id="GO:0003824">
    <property type="term" value="F:catalytic activity"/>
    <property type="evidence" value="ECO:0007669"/>
    <property type="project" value="InterPro"/>
</dbReference>
<keyword evidence="7" id="KW-1185">Reference proteome</keyword>
<dbReference type="Pfam" id="PF04055">
    <property type="entry name" value="Radical_SAM"/>
    <property type="match status" value="1"/>
</dbReference>
<dbReference type="Proteomes" id="UP000094570">
    <property type="component" value="Unassembled WGS sequence"/>
</dbReference>
<dbReference type="InterPro" id="IPR058240">
    <property type="entry name" value="rSAM_sf"/>
</dbReference>
<dbReference type="AlphaFoldDB" id="A0A1E3G4N7"/>
<reference evidence="7" key="1">
    <citation type="submission" date="2016-04" db="EMBL/GenBank/DDBJ databases">
        <title>The genome sequence project of a novel Fervidobacterium isolate from a hot spring in Thailand.</title>
        <authorList>
            <person name="Gonzalez J.M."/>
            <person name="Cuecas A."/>
            <person name="Kanoksilapatham W."/>
        </authorList>
    </citation>
    <scope>NUCLEOTIDE SEQUENCE [LARGE SCALE GENOMIC DNA]</scope>
    <source>
        <strain evidence="7">FC2004</strain>
    </source>
</reference>
<keyword evidence="4" id="KW-0411">Iron-sulfur</keyword>
<dbReference type="SFLD" id="SFLDG01065">
    <property type="entry name" value="anaerobic_coproporphyrinogen-I"/>
    <property type="match status" value="1"/>
</dbReference>
<name>A0A1E3G4N7_9BACT</name>
<evidence type="ECO:0000313" key="6">
    <source>
        <dbReference type="EMBL" id="ODN31142.1"/>
    </source>
</evidence>
<dbReference type="Gene3D" id="3.20.20.70">
    <property type="entry name" value="Aldolase class I"/>
    <property type="match status" value="1"/>
</dbReference>
<dbReference type="CDD" id="cd01335">
    <property type="entry name" value="Radical_SAM"/>
    <property type="match status" value="1"/>
</dbReference>
<protein>
    <recommendedName>
        <fullName evidence="5">Radical SAM core domain-containing protein</fullName>
    </recommendedName>
</protein>
<gene>
    <name evidence="6" type="ORF">A4H02_02430</name>
</gene>
<dbReference type="InterPro" id="IPR013785">
    <property type="entry name" value="Aldolase_TIM"/>
</dbReference>
<dbReference type="GO" id="GO:0051539">
    <property type="term" value="F:4 iron, 4 sulfur cluster binding"/>
    <property type="evidence" value="ECO:0007669"/>
    <property type="project" value="TreeGrafter"/>
</dbReference>
<dbReference type="GO" id="GO:0006779">
    <property type="term" value="P:porphyrin-containing compound biosynthetic process"/>
    <property type="evidence" value="ECO:0007669"/>
    <property type="project" value="TreeGrafter"/>
</dbReference>
<dbReference type="GO" id="GO:0046872">
    <property type="term" value="F:metal ion binding"/>
    <property type="evidence" value="ECO:0007669"/>
    <property type="project" value="UniProtKB-KW"/>
</dbReference>
<accession>A0A1E3G4N7</accession>
<comment type="caution">
    <text evidence="6">The sequence shown here is derived from an EMBL/GenBank/DDBJ whole genome shotgun (WGS) entry which is preliminary data.</text>
</comment>
<evidence type="ECO:0000313" key="7">
    <source>
        <dbReference type="Proteomes" id="UP000094570"/>
    </source>
</evidence>
<dbReference type="PANTHER" id="PTHR13932">
    <property type="entry name" value="COPROPORPHYRINIGEN III OXIDASE"/>
    <property type="match status" value="1"/>
</dbReference>
<dbReference type="OrthoDB" id="9808022at2"/>
<keyword evidence="1" id="KW-0949">S-adenosyl-L-methionine</keyword>
<dbReference type="GO" id="GO:0005737">
    <property type="term" value="C:cytoplasm"/>
    <property type="evidence" value="ECO:0007669"/>
    <property type="project" value="TreeGrafter"/>
</dbReference>
<feature type="domain" description="Radical SAM core" evidence="5">
    <location>
        <begin position="37"/>
        <end position="266"/>
    </location>
</feature>
<keyword evidence="3" id="KW-0408">Iron</keyword>
<dbReference type="InterPro" id="IPR034505">
    <property type="entry name" value="Coproporphyrinogen-III_oxidase"/>
</dbReference>
<dbReference type="SUPFAM" id="SSF102114">
    <property type="entry name" value="Radical SAM enzymes"/>
    <property type="match status" value="1"/>
</dbReference>
<organism evidence="6 7">
    <name type="scientific">Fervidobacterium thailandense</name>
    <dbReference type="NCBI Taxonomy" id="1008305"/>
    <lineage>
        <taxon>Bacteria</taxon>
        <taxon>Thermotogati</taxon>
        <taxon>Thermotogota</taxon>
        <taxon>Thermotogae</taxon>
        <taxon>Thermotogales</taxon>
        <taxon>Fervidobacteriaceae</taxon>
        <taxon>Fervidobacterium</taxon>
    </lineage>
</organism>
<dbReference type="SMART" id="SM00729">
    <property type="entry name" value="Elp3"/>
    <property type="match status" value="1"/>
</dbReference>
<sequence>MVGLLTKAVRRFLVGSGFKFQFSASSDPKLSMERLMDNGVDALHLYVHVPFCRHTCPYCPYNKVPWNVELANLYFSALNGEIDIYDTSLGALKIPSVYFGGGSPAISPKDLSNVINSLHKNFTITGDLCLEINPTECTEETLLTLKDAGVSVISVGIQSFQDKFLELIGRDYTASMAKKVLDTTLRYFKNVNVDLMFALPNQTLRDVELDLRTAVESGARQITLYPLFTFPYSTVGRYRKLRRVKMPRLSTRRRQYYLIYDYLTSEGYEPVSVWSFMKKTPGERSIRYSSVTRQYYLGLGAGAGSHFPWGFYLNTFSVEAYILRLRSGKLPTALEFSFNKRMDDLFWLYWRFYDTSIPQPEFERRFGNDFKVKGLMKIFETLGFLRKGNGVFLLTKRGSFWIHLAQNHFALNYVNTIWSKALSEPFPEFIKF</sequence>
<dbReference type="SFLD" id="SFLDS00029">
    <property type="entry name" value="Radical_SAM"/>
    <property type="match status" value="1"/>
</dbReference>
<dbReference type="RefSeq" id="WP_069292564.1">
    <property type="nucleotide sequence ID" value="NZ_CP140110.1"/>
</dbReference>
<evidence type="ECO:0000256" key="3">
    <source>
        <dbReference type="ARBA" id="ARBA00023004"/>
    </source>
</evidence>
<dbReference type="PROSITE" id="PS51918">
    <property type="entry name" value="RADICAL_SAM"/>
    <property type="match status" value="1"/>
</dbReference>
<evidence type="ECO:0000259" key="5">
    <source>
        <dbReference type="PROSITE" id="PS51918"/>
    </source>
</evidence>
<keyword evidence="2" id="KW-0479">Metal-binding</keyword>
<dbReference type="EMBL" id="LWAF01000002">
    <property type="protein sequence ID" value="ODN31142.1"/>
    <property type="molecule type" value="Genomic_DNA"/>
</dbReference>
<dbReference type="InterPro" id="IPR006638">
    <property type="entry name" value="Elp3/MiaA/NifB-like_rSAM"/>
</dbReference>
<dbReference type="PANTHER" id="PTHR13932:SF5">
    <property type="entry name" value="RADICAL S-ADENOSYL METHIONINE DOMAIN-CONTAINING PROTEIN 1, MITOCHONDRIAL"/>
    <property type="match status" value="1"/>
</dbReference>
<evidence type="ECO:0000256" key="1">
    <source>
        <dbReference type="ARBA" id="ARBA00022691"/>
    </source>
</evidence>
<dbReference type="STRING" id="1008305.A4H02_02430"/>